<keyword evidence="1" id="KW-0732">Signal</keyword>
<reference evidence="2 3" key="1">
    <citation type="submission" date="2019-03" db="EMBL/GenBank/DDBJ databases">
        <title>Horizontal Gene Transfer Machinery in Histophilus somni.</title>
        <authorList>
            <person name="Mostafa Nazari M."/>
            <person name="Liljebjelke K."/>
        </authorList>
    </citation>
    <scope>NUCLEOTIDE SEQUENCE [LARGE SCALE GENOMIC DNA]</scope>
    <source>
        <strain evidence="2 3">UOC-EPH-KLM-04</strain>
    </source>
</reference>
<comment type="caution">
    <text evidence="2">The sequence shown here is derived from an EMBL/GenBank/DDBJ whole genome shotgun (WGS) entry which is preliminary data.</text>
</comment>
<evidence type="ECO:0000313" key="2">
    <source>
        <dbReference type="EMBL" id="TEW31503.1"/>
    </source>
</evidence>
<dbReference type="EMBL" id="SNRV01000001">
    <property type="protein sequence ID" value="TEW31503.1"/>
    <property type="molecule type" value="Genomic_DNA"/>
</dbReference>
<dbReference type="AlphaFoldDB" id="A0AAX2S5W9"/>
<evidence type="ECO:0000313" key="3">
    <source>
        <dbReference type="Proteomes" id="UP000297565"/>
    </source>
</evidence>
<dbReference type="RefSeq" id="WP_041603925.1">
    <property type="nucleotide sequence ID" value="NZ_CP042983.1"/>
</dbReference>
<protein>
    <recommendedName>
        <fullName evidence="4">Lipoprotein</fullName>
    </recommendedName>
</protein>
<dbReference type="Proteomes" id="UP000297565">
    <property type="component" value="Unassembled WGS sequence"/>
</dbReference>
<evidence type="ECO:0000256" key="1">
    <source>
        <dbReference type="SAM" id="SignalP"/>
    </source>
</evidence>
<sequence length="155" mass="17853">MLKKFILLVIPMLLTACASSLKVLELPQVKTDSRLFVITQQFPQSEKSLLAIEVQPHQWRWVQTDPLGAPIARLVLSKAGWQNDGFVMPNKQAKQLFSAIATYFMSTMIFDVQQISENEYAQNHRLIWRFSPQKHGVNIELGDKSVWFVEPLRLN</sequence>
<dbReference type="PROSITE" id="PS51257">
    <property type="entry name" value="PROKAR_LIPOPROTEIN"/>
    <property type="match status" value="1"/>
</dbReference>
<proteinExistence type="predicted"/>
<gene>
    <name evidence="2" type="ORF">E2R48_01160</name>
</gene>
<feature type="signal peptide" evidence="1">
    <location>
        <begin position="1"/>
        <end position="18"/>
    </location>
</feature>
<organism evidence="2 3">
    <name type="scientific">Histophilus somni</name>
    <name type="common">Haemophilus somnus</name>
    <dbReference type="NCBI Taxonomy" id="731"/>
    <lineage>
        <taxon>Bacteria</taxon>
        <taxon>Pseudomonadati</taxon>
        <taxon>Pseudomonadota</taxon>
        <taxon>Gammaproteobacteria</taxon>
        <taxon>Pasteurellales</taxon>
        <taxon>Pasteurellaceae</taxon>
        <taxon>Histophilus</taxon>
    </lineage>
</organism>
<accession>A0AAX2S5W9</accession>
<evidence type="ECO:0008006" key="4">
    <source>
        <dbReference type="Google" id="ProtNLM"/>
    </source>
</evidence>
<name>A0AAX2S5W9_HISSO</name>
<feature type="chain" id="PRO_5043903845" description="Lipoprotein" evidence="1">
    <location>
        <begin position="19"/>
        <end position="155"/>
    </location>
</feature>